<feature type="transmembrane region" description="Helical" evidence="6">
    <location>
        <begin position="54"/>
        <end position="72"/>
    </location>
</feature>
<keyword evidence="4 6" id="KW-1133">Transmembrane helix</keyword>
<evidence type="ECO:0000256" key="5">
    <source>
        <dbReference type="ARBA" id="ARBA00023136"/>
    </source>
</evidence>
<accession>B6IMQ9</accession>
<dbReference type="HOGENOM" id="CLU_052485_0_0_5"/>
<evidence type="ECO:0000256" key="4">
    <source>
        <dbReference type="ARBA" id="ARBA00022989"/>
    </source>
</evidence>
<feature type="domain" description="Major facilitator superfamily (MFS) profile" evidence="7">
    <location>
        <begin position="15"/>
        <end position="395"/>
    </location>
</feature>
<comment type="subcellular location">
    <subcellularLocation>
        <location evidence="1">Cell membrane</location>
        <topology evidence="1">Multi-pass membrane protein</topology>
    </subcellularLocation>
</comment>
<feature type="transmembrane region" description="Helical" evidence="6">
    <location>
        <begin position="213"/>
        <end position="231"/>
    </location>
</feature>
<name>B6IMQ9_RHOCS</name>
<feature type="transmembrane region" description="Helical" evidence="6">
    <location>
        <begin position="284"/>
        <end position="302"/>
    </location>
</feature>
<gene>
    <name evidence="8" type="ordered locus">RC1_1320</name>
</gene>
<dbReference type="SUPFAM" id="SSF103473">
    <property type="entry name" value="MFS general substrate transporter"/>
    <property type="match status" value="1"/>
</dbReference>
<feature type="transmembrane region" description="Helical" evidence="6">
    <location>
        <begin position="251"/>
        <end position="272"/>
    </location>
</feature>
<feature type="transmembrane region" description="Helical" evidence="6">
    <location>
        <begin position="168"/>
        <end position="193"/>
    </location>
</feature>
<dbReference type="InterPro" id="IPR036259">
    <property type="entry name" value="MFS_trans_sf"/>
</dbReference>
<dbReference type="STRING" id="414684.RC1_1320"/>
<dbReference type="eggNOG" id="COG2814">
    <property type="taxonomic scope" value="Bacteria"/>
</dbReference>
<evidence type="ECO:0000259" key="7">
    <source>
        <dbReference type="PROSITE" id="PS50850"/>
    </source>
</evidence>
<dbReference type="PANTHER" id="PTHR43124">
    <property type="entry name" value="PURINE EFFLUX PUMP PBUE"/>
    <property type="match status" value="1"/>
</dbReference>
<dbReference type="GO" id="GO:0022857">
    <property type="term" value="F:transmembrane transporter activity"/>
    <property type="evidence" value="ECO:0007669"/>
    <property type="project" value="InterPro"/>
</dbReference>
<dbReference type="Proteomes" id="UP000001591">
    <property type="component" value="Chromosome"/>
</dbReference>
<feature type="transmembrane region" description="Helical" evidence="6">
    <location>
        <begin position="105"/>
        <end position="128"/>
    </location>
</feature>
<evidence type="ECO:0000313" key="9">
    <source>
        <dbReference type="Proteomes" id="UP000001591"/>
    </source>
</evidence>
<evidence type="ECO:0000256" key="6">
    <source>
        <dbReference type="SAM" id="Phobius"/>
    </source>
</evidence>
<keyword evidence="2" id="KW-1003">Cell membrane</keyword>
<evidence type="ECO:0000256" key="2">
    <source>
        <dbReference type="ARBA" id="ARBA00022475"/>
    </source>
</evidence>
<feature type="transmembrane region" description="Helical" evidence="6">
    <location>
        <begin position="342"/>
        <end position="364"/>
    </location>
</feature>
<dbReference type="EMBL" id="CP000613">
    <property type="protein sequence ID" value="ACI98725.1"/>
    <property type="molecule type" value="Genomic_DNA"/>
</dbReference>
<feature type="transmembrane region" description="Helical" evidence="6">
    <location>
        <begin position="370"/>
        <end position="391"/>
    </location>
</feature>
<evidence type="ECO:0000256" key="3">
    <source>
        <dbReference type="ARBA" id="ARBA00022692"/>
    </source>
</evidence>
<dbReference type="PANTHER" id="PTHR43124:SF3">
    <property type="entry name" value="CHLORAMPHENICOL EFFLUX PUMP RV0191"/>
    <property type="match status" value="1"/>
</dbReference>
<feature type="transmembrane region" description="Helical" evidence="6">
    <location>
        <begin position="79"/>
        <end position="99"/>
    </location>
</feature>
<feature type="transmembrane region" description="Helical" evidence="6">
    <location>
        <begin position="12"/>
        <end position="34"/>
    </location>
</feature>
<protein>
    <submittedName>
        <fullName evidence="8">Major facilitator superfamily transport protein</fullName>
    </submittedName>
</protein>
<evidence type="ECO:0000313" key="8">
    <source>
        <dbReference type="EMBL" id="ACI98725.1"/>
    </source>
</evidence>
<keyword evidence="5 6" id="KW-0472">Membrane</keyword>
<dbReference type="Pfam" id="PF07690">
    <property type="entry name" value="MFS_1"/>
    <property type="match status" value="1"/>
</dbReference>
<organism evidence="8 9">
    <name type="scientific">Rhodospirillum centenum (strain ATCC 51521 / SW)</name>
    <dbReference type="NCBI Taxonomy" id="414684"/>
    <lineage>
        <taxon>Bacteria</taxon>
        <taxon>Pseudomonadati</taxon>
        <taxon>Pseudomonadota</taxon>
        <taxon>Alphaproteobacteria</taxon>
        <taxon>Rhodospirillales</taxon>
        <taxon>Rhodospirillaceae</taxon>
        <taxon>Rhodospirillum</taxon>
    </lineage>
</organism>
<dbReference type="InterPro" id="IPR011701">
    <property type="entry name" value="MFS"/>
</dbReference>
<dbReference type="AlphaFoldDB" id="B6IMQ9"/>
<dbReference type="KEGG" id="rce:RC1_1320"/>
<dbReference type="InterPro" id="IPR020846">
    <property type="entry name" value="MFS_dom"/>
</dbReference>
<keyword evidence="9" id="KW-1185">Reference proteome</keyword>
<feature type="transmembrane region" description="Helical" evidence="6">
    <location>
        <begin position="140"/>
        <end position="162"/>
    </location>
</feature>
<dbReference type="PROSITE" id="PS50850">
    <property type="entry name" value="MFS"/>
    <property type="match status" value="1"/>
</dbReference>
<dbReference type="Gene3D" id="1.20.1250.20">
    <property type="entry name" value="MFS general substrate transporter like domains"/>
    <property type="match status" value="2"/>
</dbReference>
<dbReference type="GO" id="GO:0005886">
    <property type="term" value="C:plasma membrane"/>
    <property type="evidence" value="ECO:0007669"/>
    <property type="project" value="UniProtKB-SubCell"/>
</dbReference>
<keyword evidence="3 6" id="KW-0812">Transmembrane</keyword>
<dbReference type="InterPro" id="IPR050189">
    <property type="entry name" value="MFS_Efflux_Transporters"/>
</dbReference>
<evidence type="ECO:0000256" key="1">
    <source>
        <dbReference type="ARBA" id="ARBA00004651"/>
    </source>
</evidence>
<sequence>MTALSVAEARSARLSIAFSCIGHMAMHILAALYLTVVLELEHAWGTGYDELIRLWTLGSLMIGLGAPLAGWLGDRWSDARMMVVMFILTGAGSVLAGLAQTPVQLMAALAVLGTGASIYHPVGMSWVVKNATNRGRAMGVMGIFGSLGIASAALIAGGLAQVRDWHAAFLVPGAVSILLGLVLAGMIAAGLVFDRRGDVRPQPRASRGDVVRAFFVLSVTMLCAGLIFNGTQTALPKWFEAGMGDLVGGSTLGIGGLVTLVYLLTSSAQFIGGWLADRFPVKRVYVLCLLVQVPFLALAGGVGGPLVLLLATAMVFTSGLQIPAENLLLARYTPERHRGLAYGAKFVLSLGAAPLAVQMVAYTYGRTQDFSLLYATLAVLALAAWLAALLLPRAGEEEEGPAVAAAAPAAGGAD</sequence>
<proteinExistence type="predicted"/>
<reference evidence="8 9" key="1">
    <citation type="journal article" date="2010" name="BMC Genomics">
        <title>Metabolic flexibility revealed in the genome of the cyst-forming alpha-1 proteobacterium Rhodospirillum centenum.</title>
        <authorList>
            <person name="Lu Y.K."/>
            <person name="Marden J."/>
            <person name="Han M."/>
            <person name="Swingley W.D."/>
            <person name="Mastrian S.D."/>
            <person name="Chowdhury S.R."/>
            <person name="Hao J."/>
            <person name="Helmy T."/>
            <person name="Kim S."/>
            <person name="Kurdoglu A.A."/>
            <person name="Matthies H.J."/>
            <person name="Rollo D."/>
            <person name="Stothard P."/>
            <person name="Blankenship R.E."/>
            <person name="Bauer C.E."/>
            <person name="Touchman J.W."/>
        </authorList>
    </citation>
    <scope>NUCLEOTIDE SEQUENCE [LARGE SCALE GENOMIC DNA]</scope>
    <source>
        <strain evidence="9">ATCC 51521 / SW</strain>
    </source>
</reference>
<dbReference type="RefSeq" id="WP_012566512.1">
    <property type="nucleotide sequence ID" value="NC_011420.2"/>
</dbReference>